<dbReference type="AlphaFoldDB" id="A9BK72"/>
<protein>
    <submittedName>
        <fullName evidence="1">Uncharacterized protein</fullName>
    </submittedName>
</protein>
<name>A9BK72_HEMAN</name>
<dbReference type="EMBL" id="CP000881">
    <property type="protein sequence ID" value="ABW97905.1"/>
    <property type="molecule type" value="Genomic_DNA"/>
</dbReference>
<gene>
    <name evidence="1" type="ORF">HAN_1g60</name>
</gene>
<dbReference type="GeneID" id="5739562"/>
<proteinExistence type="predicted"/>
<reference evidence="1 2" key="1">
    <citation type="journal article" date="2007" name="Proc. Natl. Acad. Sci. U.S.A.">
        <title>Nucleomorph genome of Hemiselmis andersenii reveals complete intron loss and compaction as a driver of protein structure and function.</title>
        <authorList>
            <person name="Lane C.E."/>
            <person name="van den Heuvel K."/>
            <person name="Kozera C."/>
            <person name="Curtis B.A."/>
            <person name="Parsons B.J."/>
            <person name="Bowman S."/>
            <person name="Archibald J.M."/>
        </authorList>
    </citation>
    <scope>NUCLEOTIDE SEQUENCE [LARGE SCALE GENOMIC DNA]</scope>
    <source>
        <strain evidence="1 2">CCMP644</strain>
    </source>
</reference>
<organism evidence="1 2">
    <name type="scientific">Hemiselmis andersenii</name>
    <name type="common">Cryptophyte alga</name>
    <dbReference type="NCBI Taxonomy" id="464988"/>
    <lineage>
        <taxon>Eukaryota</taxon>
        <taxon>Cryptophyceae</taxon>
        <taxon>Cryptomonadales</taxon>
        <taxon>Hemiselmidaceae</taxon>
        <taxon>Hemiselmis</taxon>
    </lineage>
</organism>
<evidence type="ECO:0000313" key="2">
    <source>
        <dbReference type="Proteomes" id="UP000243127"/>
    </source>
</evidence>
<keyword evidence="1" id="KW-0542">Nucleomorph</keyword>
<dbReference type="RefSeq" id="XP_001712230.1">
    <property type="nucleotide sequence ID" value="XM_001712178.1"/>
</dbReference>
<sequence length="134" mass="15972">MKVLLYSSIRLGRLLKIITDSKAKKDSISFFFNNRFFICPLESGSLKLFLNSKKYFCSFVGLKKNLGIFKKSKTFLEKNYSLNSYIFVYDFFIEAKKKEKILTEKKIVKRKTKFPKSIEKSLVYLLDRKRKIFF</sequence>
<geneLocation type="nucleomorph" evidence="1"/>
<dbReference type="Proteomes" id="UP000243127">
    <property type="component" value="Nucleomorph 1"/>
</dbReference>
<evidence type="ECO:0000313" key="1">
    <source>
        <dbReference type="EMBL" id="ABW97905.1"/>
    </source>
</evidence>
<accession>A9BK72</accession>